<proteinExistence type="predicted"/>
<dbReference type="GO" id="GO:0003887">
    <property type="term" value="F:DNA-directed DNA polymerase activity"/>
    <property type="evidence" value="ECO:0007669"/>
    <property type="project" value="TreeGrafter"/>
</dbReference>
<dbReference type="AlphaFoldDB" id="A0A2P2KDG2"/>
<evidence type="ECO:0000313" key="1">
    <source>
        <dbReference type="EMBL" id="MBX03775.1"/>
    </source>
</evidence>
<protein>
    <submittedName>
        <fullName evidence="1">DNA repair protein REV1</fullName>
    </submittedName>
</protein>
<dbReference type="GO" id="GO:0017125">
    <property type="term" value="F:deoxycytidyl transferase activity"/>
    <property type="evidence" value="ECO:0007669"/>
    <property type="project" value="TreeGrafter"/>
</dbReference>
<dbReference type="PANTHER" id="PTHR45990:SF1">
    <property type="entry name" value="DNA REPAIR PROTEIN REV1"/>
    <property type="match status" value="1"/>
</dbReference>
<dbReference type="PANTHER" id="PTHR45990">
    <property type="entry name" value="DNA REPAIR PROTEIN REV1"/>
    <property type="match status" value="1"/>
</dbReference>
<name>A0A2P2KDG2_RHIMU</name>
<dbReference type="EMBL" id="GGEC01023291">
    <property type="protein sequence ID" value="MBX03775.1"/>
    <property type="molecule type" value="Transcribed_RNA"/>
</dbReference>
<reference evidence="1" key="1">
    <citation type="submission" date="2018-02" db="EMBL/GenBank/DDBJ databases">
        <title>Rhizophora mucronata_Transcriptome.</title>
        <authorList>
            <person name="Meera S.P."/>
            <person name="Sreeshan A."/>
            <person name="Augustine A."/>
        </authorList>
    </citation>
    <scope>NUCLEOTIDE SEQUENCE</scope>
    <source>
        <tissue evidence="1">Leaf</tissue>
    </source>
</reference>
<sequence length="180" mass="19994">MDLIFLFPGVPYQLDQLANSQPKLSAFFPMKSCAISEDVSTVAVSDINMDPSLNGSLPRNENYSEVGAHIEDDKQMDKKFGGPEHDIDELCNSTGKCLESRTSEASVSETDYGNSANNGLQSNLHDVCASHRSYMLDNQNLKRLPNSAFVGPSNRRHSTIEDPNFVANYFKVPVKTLIWF</sequence>
<dbReference type="GO" id="GO:0070987">
    <property type="term" value="P:error-free translesion synthesis"/>
    <property type="evidence" value="ECO:0007669"/>
    <property type="project" value="TreeGrafter"/>
</dbReference>
<dbReference type="GO" id="GO:0042276">
    <property type="term" value="P:error-prone translesion synthesis"/>
    <property type="evidence" value="ECO:0007669"/>
    <property type="project" value="TreeGrafter"/>
</dbReference>
<organism evidence="1">
    <name type="scientific">Rhizophora mucronata</name>
    <name type="common">Asiatic mangrove</name>
    <dbReference type="NCBI Taxonomy" id="61149"/>
    <lineage>
        <taxon>Eukaryota</taxon>
        <taxon>Viridiplantae</taxon>
        <taxon>Streptophyta</taxon>
        <taxon>Embryophyta</taxon>
        <taxon>Tracheophyta</taxon>
        <taxon>Spermatophyta</taxon>
        <taxon>Magnoliopsida</taxon>
        <taxon>eudicotyledons</taxon>
        <taxon>Gunneridae</taxon>
        <taxon>Pentapetalae</taxon>
        <taxon>rosids</taxon>
        <taxon>fabids</taxon>
        <taxon>Malpighiales</taxon>
        <taxon>Rhizophoraceae</taxon>
        <taxon>Rhizophora</taxon>
    </lineage>
</organism>
<dbReference type="GO" id="GO:0005634">
    <property type="term" value="C:nucleus"/>
    <property type="evidence" value="ECO:0007669"/>
    <property type="project" value="TreeGrafter"/>
</dbReference>
<accession>A0A2P2KDG2</accession>